<evidence type="ECO:0000313" key="1">
    <source>
        <dbReference type="EMBL" id="MPN13548.1"/>
    </source>
</evidence>
<accession>A0A645FGM7</accession>
<comment type="caution">
    <text evidence="1">The sequence shown here is derived from an EMBL/GenBank/DDBJ whole genome shotgun (WGS) entry which is preliminary data.</text>
</comment>
<reference evidence="1" key="1">
    <citation type="submission" date="2019-08" db="EMBL/GenBank/DDBJ databases">
        <authorList>
            <person name="Kucharzyk K."/>
            <person name="Murdoch R.W."/>
            <person name="Higgins S."/>
            <person name="Loffler F."/>
        </authorList>
    </citation>
    <scope>NUCLEOTIDE SEQUENCE</scope>
</reference>
<name>A0A645FGM7_9ZZZZ</name>
<gene>
    <name evidence="1" type="ORF">SDC9_160869</name>
</gene>
<dbReference type="EMBL" id="VSSQ01060049">
    <property type="protein sequence ID" value="MPN13548.1"/>
    <property type="molecule type" value="Genomic_DNA"/>
</dbReference>
<sequence length="154" mass="17320">MFTFGFRRQNLERTSSPRKQFAEGICAAQLICFSIDYLAVSDPDQSGLSAIGDTQHRRTLRNALKLHDVHQTLALNAAEPGLVCLSTQKRFQALQKEFDLLFIAGLMPEQINTKRVNSCAKLFVPDSCQSHCPHLRELAPYNGQNLQPIHFGHL</sequence>
<organism evidence="1">
    <name type="scientific">bioreactor metagenome</name>
    <dbReference type="NCBI Taxonomy" id="1076179"/>
    <lineage>
        <taxon>unclassified sequences</taxon>
        <taxon>metagenomes</taxon>
        <taxon>ecological metagenomes</taxon>
    </lineage>
</organism>
<proteinExistence type="predicted"/>
<dbReference type="AlphaFoldDB" id="A0A645FGM7"/>
<protein>
    <submittedName>
        <fullName evidence="1">Uncharacterized protein</fullName>
    </submittedName>
</protein>